<dbReference type="RefSeq" id="WP_107828129.1">
    <property type="nucleotide sequence ID" value="NZ_CP160205.1"/>
</dbReference>
<dbReference type="OrthoDB" id="662406at2"/>
<evidence type="ECO:0000256" key="1">
    <source>
        <dbReference type="SAM" id="Phobius"/>
    </source>
</evidence>
<accession>A0A2T5JAN0</accession>
<reference evidence="3 4" key="1">
    <citation type="submission" date="2018-04" db="EMBL/GenBank/DDBJ databases">
        <title>Genomic Encyclopedia of Archaeal and Bacterial Type Strains, Phase II (KMG-II): from individual species to whole genera.</title>
        <authorList>
            <person name="Goeker M."/>
        </authorList>
    </citation>
    <scope>NUCLEOTIDE SEQUENCE [LARGE SCALE GENOMIC DNA]</scope>
    <source>
        <strain evidence="3 4">DSM 26809</strain>
    </source>
</reference>
<organism evidence="3 4">
    <name type="scientific">Mucilaginibacter yixingensis</name>
    <dbReference type="NCBI Taxonomy" id="1295612"/>
    <lineage>
        <taxon>Bacteria</taxon>
        <taxon>Pseudomonadati</taxon>
        <taxon>Bacteroidota</taxon>
        <taxon>Sphingobacteriia</taxon>
        <taxon>Sphingobacteriales</taxon>
        <taxon>Sphingobacteriaceae</taxon>
        <taxon>Mucilaginibacter</taxon>
    </lineage>
</organism>
<keyword evidence="4" id="KW-1185">Reference proteome</keyword>
<gene>
    <name evidence="3" type="ORF">C8P68_10391</name>
</gene>
<comment type="caution">
    <text evidence="3">The sequence shown here is derived from an EMBL/GenBank/DDBJ whole genome shotgun (WGS) entry which is preliminary data.</text>
</comment>
<keyword evidence="1" id="KW-0472">Membrane</keyword>
<protein>
    <recommendedName>
        <fullName evidence="2">PH domain-containing protein</fullName>
    </recommendedName>
</protein>
<dbReference type="Pfam" id="PF26566">
    <property type="entry name" value="PH_40"/>
    <property type="match status" value="1"/>
</dbReference>
<dbReference type="EMBL" id="QAOQ01000003">
    <property type="protein sequence ID" value="PTQ97932.1"/>
    <property type="molecule type" value="Genomic_DNA"/>
</dbReference>
<name>A0A2T5JAN0_9SPHI</name>
<feature type="transmembrane region" description="Helical" evidence="1">
    <location>
        <begin position="171"/>
        <end position="192"/>
    </location>
</feature>
<sequence>MANNLTSKIQYKNYEKGEFSDEQDRSLEETLELIKSFPWDAQRGVDVQASGPGIVINGPADDYLKVSVYFNEKYTVYYLDRSGHLYEFHTSDLDIADQKVADFFHDQLSLSDFEKHFFNAGYRSHFVNKTFWYKVNKFREISRMLSLIPFLLIWVSMLMVFSINWPVWSLLFFSLLTFLLLPLFLYSAFSIFKVYRWSKNMSLWLVQGSDVIIFDNGVGSQSYLKSDICKVNMYGPPVVSRGTVLTTIMEVIFTDSNTIKFPGMVLDPVLFITKIGKQVNINYLEQKTMFRKSIRQL</sequence>
<evidence type="ECO:0000259" key="2">
    <source>
        <dbReference type="Pfam" id="PF26566"/>
    </source>
</evidence>
<evidence type="ECO:0000313" key="4">
    <source>
        <dbReference type="Proteomes" id="UP000244168"/>
    </source>
</evidence>
<keyword evidence="1" id="KW-1133">Transmembrane helix</keyword>
<dbReference type="Proteomes" id="UP000244168">
    <property type="component" value="Unassembled WGS sequence"/>
</dbReference>
<proteinExistence type="predicted"/>
<dbReference type="InterPro" id="IPR058916">
    <property type="entry name" value="PH_40"/>
</dbReference>
<feature type="transmembrane region" description="Helical" evidence="1">
    <location>
        <begin position="144"/>
        <end position="165"/>
    </location>
</feature>
<evidence type="ECO:0000313" key="3">
    <source>
        <dbReference type="EMBL" id="PTQ97932.1"/>
    </source>
</evidence>
<keyword evidence="1" id="KW-0812">Transmembrane</keyword>
<dbReference type="AlphaFoldDB" id="A0A2T5JAN0"/>
<feature type="domain" description="PH" evidence="2">
    <location>
        <begin position="132"/>
        <end position="274"/>
    </location>
</feature>